<dbReference type="AlphaFoldDB" id="A0A9Q1R5P4"/>
<protein>
    <recommendedName>
        <fullName evidence="6">BHLH domain-containing protein</fullName>
    </recommendedName>
</protein>
<feature type="domain" description="BHLH" evidence="6">
    <location>
        <begin position="339"/>
        <end position="388"/>
    </location>
</feature>
<evidence type="ECO:0000256" key="2">
    <source>
        <dbReference type="ARBA" id="ARBA00023015"/>
    </source>
</evidence>
<dbReference type="GO" id="GO:0046983">
    <property type="term" value="F:protein dimerization activity"/>
    <property type="evidence" value="ECO:0007669"/>
    <property type="project" value="InterPro"/>
</dbReference>
<evidence type="ECO:0000313" key="7">
    <source>
        <dbReference type="EMBL" id="KAJ8541325.1"/>
    </source>
</evidence>
<dbReference type="GO" id="GO:0005634">
    <property type="term" value="C:nucleus"/>
    <property type="evidence" value="ECO:0007669"/>
    <property type="project" value="UniProtKB-SubCell"/>
</dbReference>
<feature type="region of interest" description="Disordered" evidence="5">
    <location>
        <begin position="328"/>
        <end position="352"/>
    </location>
</feature>
<dbReference type="EMBL" id="JAJAGQ010000015">
    <property type="protein sequence ID" value="KAJ8541325.1"/>
    <property type="molecule type" value="Genomic_DNA"/>
</dbReference>
<comment type="subcellular location">
    <subcellularLocation>
        <location evidence="1">Nucleus</location>
    </subcellularLocation>
</comment>
<keyword evidence="2" id="KW-0805">Transcription regulation</keyword>
<evidence type="ECO:0000313" key="8">
    <source>
        <dbReference type="Proteomes" id="UP001152561"/>
    </source>
</evidence>
<evidence type="ECO:0000256" key="5">
    <source>
        <dbReference type="SAM" id="MobiDB-lite"/>
    </source>
</evidence>
<accession>A0A9Q1R5P4</accession>
<dbReference type="PROSITE" id="PS50888">
    <property type="entry name" value="BHLH"/>
    <property type="match status" value="1"/>
</dbReference>
<proteinExistence type="predicted"/>
<organism evidence="7 8">
    <name type="scientific">Anisodus acutangulus</name>
    <dbReference type="NCBI Taxonomy" id="402998"/>
    <lineage>
        <taxon>Eukaryota</taxon>
        <taxon>Viridiplantae</taxon>
        <taxon>Streptophyta</taxon>
        <taxon>Embryophyta</taxon>
        <taxon>Tracheophyta</taxon>
        <taxon>Spermatophyta</taxon>
        <taxon>Magnoliopsida</taxon>
        <taxon>eudicotyledons</taxon>
        <taxon>Gunneridae</taxon>
        <taxon>Pentapetalae</taxon>
        <taxon>asterids</taxon>
        <taxon>lamiids</taxon>
        <taxon>Solanales</taxon>
        <taxon>Solanaceae</taxon>
        <taxon>Solanoideae</taxon>
        <taxon>Hyoscyameae</taxon>
        <taxon>Anisodus</taxon>
    </lineage>
</organism>
<dbReference type="InterPro" id="IPR037546">
    <property type="entry name" value="SAC51-like"/>
</dbReference>
<dbReference type="PANTHER" id="PTHR36066:SF2">
    <property type="entry name" value="TRANSCRIPTION FACTOR BHLH145"/>
    <property type="match status" value="1"/>
</dbReference>
<feature type="region of interest" description="Disordered" evidence="5">
    <location>
        <begin position="281"/>
        <end position="300"/>
    </location>
</feature>
<dbReference type="PANTHER" id="PTHR36066">
    <property type="entry name" value="TRANSCRIPTION FACTOR BHLH145"/>
    <property type="match status" value="1"/>
</dbReference>
<evidence type="ECO:0000259" key="6">
    <source>
        <dbReference type="PROSITE" id="PS50888"/>
    </source>
</evidence>
<evidence type="ECO:0000256" key="3">
    <source>
        <dbReference type="ARBA" id="ARBA00023163"/>
    </source>
</evidence>
<dbReference type="Pfam" id="PF23173">
    <property type="entry name" value="bHLH_SAC51"/>
    <property type="match status" value="1"/>
</dbReference>
<sequence>MVSQAASQTRFRALKHENGIAGSATIIVRVIACFQPLQDCQAEYFRHLLKPVTFTVFLKLVIVEVEWKKTLYLRSITRQQNSFPTYMTPQANEVPMNGNSPFFTFSGLPESNTSRPTEPCNWLACSPQFYQGFNPGSTTLPKEKFVPRPLENFGGNKYPSAQKRFLVFDQSGDHTTLMYSSANATPVHCPGSLNPKAPTLYPEIKRNEASPFGHSFGDEYYEETNRDDVESEMHEDTEELNALLYSDDDNDFSEDDEETSTGHSPSTMTAHCLTEWFDERGEEVASSAGPTRRHKLLDGSYDAPALRDTATSTKAAYTCSDLEDDAQSSCGDDLGLDSGAPDSPSGKKRLRKDKIRETISILQEIIPGGKGKDSMVVIDEAIRYLRSLKAGNCMVNASL</sequence>
<comment type="caution">
    <text evidence="7">The sequence shown here is derived from an EMBL/GenBank/DDBJ whole genome shotgun (WGS) entry which is preliminary data.</text>
</comment>
<dbReference type="SUPFAM" id="SSF47459">
    <property type="entry name" value="HLH, helix-loop-helix DNA-binding domain"/>
    <property type="match status" value="1"/>
</dbReference>
<name>A0A9Q1R5P4_9SOLA</name>
<dbReference type="InterPro" id="IPR036638">
    <property type="entry name" value="HLH_DNA-bd_sf"/>
</dbReference>
<keyword evidence="3" id="KW-0804">Transcription</keyword>
<gene>
    <name evidence="7" type="ORF">K7X08_002141</name>
</gene>
<dbReference type="InterPro" id="IPR011598">
    <property type="entry name" value="bHLH_dom"/>
</dbReference>
<keyword evidence="4" id="KW-0539">Nucleus</keyword>
<dbReference type="OrthoDB" id="777433at2759"/>
<reference evidence="8" key="1">
    <citation type="journal article" date="2023" name="Proc. Natl. Acad. Sci. U.S.A.">
        <title>Genomic and structural basis for evolution of tropane alkaloid biosynthesis.</title>
        <authorList>
            <person name="Wanga Y.-J."/>
            <person name="Taina T."/>
            <person name="Yua J.-Y."/>
            <person name="Lia J."/>
            <person name="Xua B."/>
            <person name="Chenc J."/>
            <person name="D'Auriad J.C."/>
            <person name="Huanga J.-P."/>
            <person name="Huanga S.-X."/>
        </authorList>
    </citation>
    <scope>NUCLEOTIDE SEQUENCE [LARGE SCALE GENOMIC DNA]</scope>
    <source>
        <strain evidence="8">cv. KIB-2019</strain>
    </source>
</reference>
<keyword evidence="8" id="KW-1185">Reference proteome</keyword>
<evidence type="ECO:0000256" key="1">
    <source>
        <dbReference type="ARBA" id="ARBA00004123"/>
    </source>
</evidence>
<evidence type="ECO:0000256" key="4">
    <source>
        <dbReference type="ARBA" id="ARBA00023242"/>
    </source>
</evidence>
<feature type="compositionally biased region" description="Acidic residues" evidence="5">
    <location>
        <begin position="247"/>
        <end position="259"/>
    </location>
</feature>
<feature type="region of interest" description="Disordered" evidence="5">
    <location>
        <begin position="247"/>
        <end position="268"/>
    </location>
</feature>
<dbReference type="Proteomes" id="UP001152561">
    <property type="component" value="Unassembled WGS sequence"/>
</dbReference>